<gene>
    <name evidence="1" type="ORF">METZ01_LOCUS103564</name>
</gene>
<dbReference type="AlphaFoldDB" id="A0A381WDV2"/>
<accession>A0A381WDV2</accession>
<evidence type="ECO:0000313" key="1">
    <source>
        <dbReference type="EMBL" id="SVA50710.1"/>
    </source>
</evidence>
<name>A0A381WDV2_9ZZZZ</name>
<dbReference type="EMBL" id="UINC01011495">
    <property type="protein sequence ID" value="SVA50710.1"/>
    <property type="molecule type" value="Genomic_DNA"/>
</dbReference>
<organism evidence="1">
    <name type="scientific">marine metagenome</name>
    <dbReference type="NCBI Taxonomy" id="408172"/>
    <lineage>
        <taxon>unclassified sequences</taxon>
        <taxon>metagenomes</taxon>
        <taxon>ecological metagenomes</taxon>
    </lineage>
</organism>
<protein>
    <recommendedName>
        <fullName evidence="2">Outer membrane protein beta-barrel domain-containing protein</fullName>
    </recommendedName>
</protein>
<reference evidence="1" key="1">
    <citation type="submission" date="2018-05" db="EMBL/GenBank/DDBJ databases">
        <authorList>
            <person name="Lanie J.A."/>
            <person name="Ng W.-L."/>
            <person name="Kazmierczak K.M."/>
            <person name="Andrzejewski T.M."/>
            <person name="Davidsen T.M."/>
            <person name="Wayne K.J."/>
            <person name="Tettelin H."/>
            <person name="Glass J.I."/>
            <person name="Rusch D."/>
            <person name="Podicherti R."/>
            <person name="Tsui H.-C.T."/>
            <person name="Winkler M.E."/>
        </authorList>
    </citation>
    <scope>NUCLEOTIDE SEQUENCE</scope>
</reference>
<sequence length="205" mass="23535">MLRYQIKKILGITLYLTVFQYSNAAPVFADSIGASFILLSVHTNPGILALREQYPRKIDAKGKYVFTPGVEGYYQQQFASSPLKMDSMRFAIGAGYDCADMKFGYMHWGGRWVFPWTDQLLLDVGLGPSLIFRESWKKRFAELVADEEGFWVESDEFIPGYQYKWLIGGNLELQYEFATNWHAYWAVVPAINILVINSMGVKYSF</sequence>
<proteinExistence type="predicted"/>
<evidence type="ECO:0008006" key="2">
    <source>
        <dbReference type="Google" id="ProtNLM"/>
    </source>
</evidence>